<dbReference type="AlphaFoldDB" id="A0A0H5NPU2"/>
<evidence type="ECO:0000313" key="6">
    <source>
        <dbReference type="EMBL" id="CRY77885.1"/>
    </source>
</evidence>
<dbReference type="PRINTS" id="PR00080">
    <property type="entry name" value="SDRFAMILY"/>
</dbReference>
<gene>
    <name evidence="6" type="primary">fabG_20</name>
    <name evidence="6" type="ORF">ERS450000_02642</name>
</gene>
<dbReference type="Pfam" id="PF00106">
    <property type="entry name" value="adh_short"/>
    <property type="match status" value="1"/>
</dbReference>
<dbReference type="CDD" id="cd05233">
    <property type="entry name" value="SDR_c"/>
    <property type="match status" value="1"/>
</dbReference>
<dbReference type="PANTHER" id="PTHR24322">
    <property type="entry name" value="PKSB"/>
    <property type="match status" value="1"/>
</dbReference>
<dbReference type="Gene3D" id="3.40.50.720">
    <property type="entry name" value="NAD(P)-binding Rossmann-like Domain"/>
    <property type="match status" value="1"/>
</dbReference>
<dbReference type="SMART" id="SM00822">
    <property type="entry name" value="PKS_KR"/>
    <property type="match status" value="1"/>
</dbReference>
<evidence type="ECO:0000259" key="5">
    <source>
        <dbReference type="SMART" id="SM00822"/>
    </source>
</evidence>
<evidence type="ECO:0000313" key="7">
    <source>
        <dbReference type="Proteomes" id="UP000057820"/>
    </source>
</evidence>
<evidence type="ECO:0000256" key="1">
    <source>
        <dbReference type="ARBA" id="ARBA00006484"/>
    </source>
</evidence>
<dbReference type="SUPFAM" id="SSF51735">
    <property type="entry name" value="NAD(P)-binding Rossmann-fold domains"/>
    <property type="match status" value="1"/>
</dbReference>
<keyword evidence="2 6" id="KW-0560">Oxidoreductase</keyword>
<dbReference type="InterPro" id="IPR020904">
    <property type="entry name" value="Sc_DH/Rdtase_CS"/>
</dbReference>
<comment type="similarity">
    <text evidence="1 3">Belongs to the short-chain dehydrogenases/reductases (SDR) family.</text>
</comment>
<evidence type="ECO:0000256" key="4">
    <source>
        <dbReference type="SAM" id="MobiDB-lite"/>
    </source>
</evidence>
<proteinExistence type="inferred from homology"/>
<dbReference type="PANTHER" id="PTHR24322:SF736">
    <property type="entry name" value="RETINOL DEHYDROGENASE 10"/>
    <property type="match status" value="1"/>
</dbReference>
<name>A0A0H5NPU2_NOCFR</name>
<protein>
    <submittedName>
        <fullName evidence="6">3-oxoacyl-[acyl-carrier-protein] reductase FabG</fullName>
        <ecNumber evidence="6">1.1.1.100</ecNumber>
    </submittedName>
</protein>
<evidence type="ECO:0000256" key="2">
    <source>
        <dbReference type="ARBA" id="ARBA00023002"/>
    </source>
</evidence>
<dbReference type="NCBIfam" id="NF005878">
    <property type="entry name" value="PRK07825.1"/>
    <property type="match status" value="1"/>
</dbReference>
<feature type="region of interest" description="Disordered" evidence="4">
    <location>
        <begin position="284"/>
        <end position="306"/>
    </location>
</feature>
<dbReference type="Proteomes" id="UP000057820">
    <property type="component" value="Chromosome 1"/>
</dbReference>
<reference evidence="7" key="1">
    <citation type="submission" date="2015-03" db="EMBL/GenBank/DDBJ databases">
        <authorList>
            <consortium name="Pathogen Informatics"/>
        </authorList>
    </citation>
    <scope>NUCLEOTIDE SEQUENCE [LARGE SCALE GENOMIC DNA]</scope>
    <source>
        <strain evidence="7">NCTC11134</strain>
    </source>
</reference>
<dbReference type="PRINTS" id="PR00081">
    <property type="entry name" value="GDHRDH"/>
</dbReference>
<feature type="domain" description="Ketoreductase" evidence="5">
    <location>
        <begin position="12"/>
        <end position="188"/>
    </location>
</feature>
<dbReference type="InterPro" id="IPR036291">
    <property type="entry name" value="NAD(P)-bd_dom_sf"/>
</dbReference>
<dbReference type="EMBL" id="LN868938">
    <property type="protein sequence ID" value="CRY77885.1"/>
    <property type="molecule type" value="Genomic_DNA"/>
</dbReference>
<accession>A0A0H5NPU2</accession>
<dbReference type="InterPro" id="IPR002347">
    <property type="entry name" value="SDR_fam"/>
</dbReference>
<dbReference type="KEGG" id="nfr:ERS450000_02642"/>
<dbReference type="PROSITE" id="PS00061">
    <property type="entry name" value="ADH_SHORT"/>
    <property type="match status" value="1"/>
</dbReference>
<evidence type="ECO:0000256" key="3">
    <source>
        <dbReference type="RuleBase" id="RU000363"/>
    </source>
</evidence>
<dbReference type="RefSeq" id="WP_076574203.1">
    <property type="nucleotide sequence ID" value="NZ_CP031418.1"/>
</dbReference>
<dbReference type="InterPro" id="IPR057326">
    <property type="entry name" value="KR_dom"/>
</dbReference>
<dbReference type="GO" id="GO:0004316">
    <property type="term" value="F:3-oxoacyl-[acyl-carrier-protein] reductase (NADPH) activity"/>
    <property type="evidence" value="ECO:0007669"/>
    <property type="project" value="UniProtKB-EC"/>
</dbReference>
<sequence length="306" mass="32475">MNSFKPITIKGSVVAITGGARGIGLATARRFAAAGARVAIGDLDLAAAQDSARTLGIDATGYQVDVGDRESFAAFIDRVESEVGPIDVMVNNAGIMPVGALLDGTEAVAQATMSANFWAHYHALRTVAPRMVHRGRGHIINVTSAAGKVHSPGLAIYVASKHAATGLSRSAREELLGTGVSVTAVLPSAVRTQLLDGIPFRWWERLAIVSPDRIARVITGTLRRRPALVGAPRGLIPLLNAAAFVPEFLWMWGRRVSDADRVMGPIDREQRAEYDSRIDGQTIELVQDPGSDTAPARQAISQGQTS</sequence>
<dbReference type="EC" id="1.1.1.100" evidence="6"/>
<organism evidence="6 7">
    <name type="scientific">Nocardia farcinica</name>
    <dbReference type="NCBI Taxonomy" id="37329"/>
    <lineage>
        <taxon>Bacteria</taxon>
        <taxon>Bacillati</taxon>
        <taxon>Actinomycetota</taxon>
        <taxon>Actinomycetes</taxon>
        <taxon>Mycobacteriales</taxon>
        <taxon>Nocardiaceae</taxon>
        <taxon>Nocardia</taxon>
    </lineage>
</organism>